<dbReference type="EMBL" id="CP093313">
    <property type="protein sequence ID" value="UWZ85236.1"/>
    <property type="molecule type" value="Genomic_DNA"/>
</dbReference>
<keyword evidence="2" id="KW-1185">Reference proteome</keyword>
<evidence type="ECO:0000313" key="1">
    <source>
        <dbReference type="EMBL" id="UWZ85236.1"/>
    </source>
</evidence>
<reference evidence="1" key="1">
    <citation type="submission" date="2021-04" db="EMBL/GenBank/DDBJ databases">
        <title>Phylogenetic analysis of Acidobacteriaceae.</title>
        <authorList>
            <person name="Qiu L."/>
            <person name="Zhang Q."/>
        </authorList>
    </citation>
    <scope>NUCLEOTIDE SEQUENCE</scope>
    <source>
        <strain evidence="1">DSM 25168</strain>
    </source>
</reference>
<protein>
    <submittedName>
        <fullName evidence="1">Uncharacterized protein</fullName>
    </submittedName>
</protein>
<accession>A0A9J7BQT1</accession>
<gene>
    <name evidence="1" type="ORF">MOP44_04660</name>
</gene>
<evidence type="ECO:0000313" key="2">
    <source>
        <dbReference type="Proteomes" id="UP001059380"/>
    </source>
</evidence>
<name>A0A9J7BQT1_9BACT</name>
<dbReference type="AlphaFoldDB" id="A0A9J7BQT1"/>
<dbReference type="RefSeq" id="WP_260794754.1">
    <property type="nucleotide sequence ID" value="NZ_CP093313.1"/>
</dbReference>
<organism evidence="1 2">
    <name type="scientific">Occallatibacter riparius</name>
    <dbReference type="NCBI Taxonomy" id="1002689"/>
    <lineage>
        <taxon>Bacteria</taxon>
        <taxon>Pseudomonadati</taxon>
        <taxon>Acidobacteriota</taxon>
        <taxon>Terriglobia</taxon>
        <taxon>Terriglobales</taxon>
        <taxon>Acidobacteriaceae</taxon>
        <taxon>Occallatibacter</taxon>
    </lineage>
</organism>
<dbReference type="KEGG" id="orp:MOP44_04660"/>
<proteinExistence type="predicted"/>
<dbReference type="Proteomes" id="UP001059380">
    <property type="component" value="Chromosome"/>
</dbReference>
<sequence>MSTQEPRLQLTYTEHLTSKQIIYALVTKPKRTSHEPLGLTYEDLMVVEESRYWSG</sequence>